<dbReference type="AlphaFoldDB" id="A0A8K0Y178"/>
<organism evidence="1 2">
    <name type="scientific">Szabonella alba</name>
    <dbReference type="NCBI Taxonomy" id="2804194"/>
    <lineage>
        <taxon>Bacteria</taxon>
        <taxon>Pseudomonadati</taxon>
        <taxon>Pseudomonadota</taxon>
        <taxon>Alphaproteobacteria</taxon>
        <taxon>Rhodobacterales</taxon>
        <taxon>Paracoccaceae</taxon>
        <taxon>Szabonella</taxon>
    </lineage>
</organism>
<gene>
    <name evidence="1" type="ORF">JL811_10215</name>
</gene>
<sequence>MFATDFGFSLTAFDPEEKNWNVIGAPFRSALNALLMVANYPNFWAHAWDLYDARIGVA</sequence>
<evidence type="ECO:0000313" key="1">
    <source>
        <dbReference type="EMBL" id="MBL4917597.1"/>
    </source>
</evidence>
<comment type="caution">
    <text evidence="1">The sequence shown here is derived from an EMBL/GenBank/DDBJ whole genome shotgun (WGS) entry which is preliminary data.</text>
</comment>
<protein>
    <submittedName>
        <fullName evidence="1">Uncharacterized protein</fullName>
    </submittedName>
</protein>
<reference evidence="1" key="1">
    <citation type="submission" date="2021-01" db="EMBL/GenBank/DDBJ databases">
        <title>Tabrizicola alba sp. nov. a motile alkaliphilic bacterium isolated from a soda lake.</title>
        <authorList>
            <person name="Szuroczki S."/>
            <person name="Abbaszade G."/>
            <person name="Schumann P."/>
            <person name="Toth E."/>
        </authorList>
    </citation>
    <scope>NUCLEOTIDE SEQUENCE</scope>
    <source>
        <strain evidence="1">DMG-N-6</strain>
    </source>
</reference>
<dbReference type="EMBL" id="JAESVN010000004">
    <property type="protein sequence ID" value="MBL4917597.1"/>
    <property type="molecule type" value="Genomic_DNA"/>
</dbReference>
<evidence type="ECO:0000313" key="2">
    <source>
        <dbReference type="Proteomes" id="UP000648908"/>
    </source>
</evidence>
<dbReference type="Proteomes" id="UP000648908">
    <property type="component" value="Unassembled WGS sequence"/>
</dbReference>
<dbReference type="RefSeq" id="WP_202688542.1">
    <property type="nucleotide sequence ID" value="NZ_JAESVN010000004.1"/>
</dbReference>
<proteinExistence type="predicted"/>
<accession>A0A8K0Y178</accession>
<keyword evidence="2" id="KW-1185">Reference proteome</keyword>
<name>A0A8K0Y178_9RHOB</name>